<dbReference type="EMBL" id="CP090038">
    <property type="protein sequence ID" value="UPL00978.1"/>
    <property type="molecule type" value="Genomic_DNA"/>
</dbReference>
<evidence type="ECO:0000313" key="2">
    <source>
        <dbReference type="Proteomes" id="UP000830768"/>
    </source>
</evidence>
<dbReference type="Proteomes" id="UP000830768">
    <property type="component" value="Chromosome 10"/>
</dbReference>
<evidence type="ECO:0000313" key="1">
    <source>
        <dbReference type="EMBL" id="UPL00978.1"/>
    </source>
</evidence>
<sequence length="513" mass="55688">MTTKGSSSPDLEHGVLGLASETKTSDETTGPDADGGDPNIVTWDGPNDPENPINWSKSRKCINIGLMSLLTIISPLASSMFAPGVSQLMDDFNTYSDELATFVVSIYMFGYAFGPLLFAPLSEIYGRLYLYKIGNVFFILSCVGAALSTSIDMLMVFRFLMGVVGSIPTTIGVGSIVDTVSLEFRGRAISLWAMGPLLGPSIGPTAGGYLIQAAGWRWVYWFLAILGGAFSILLFGMHESYAPVLLQRKAKRLRKETGNPDLRCEQSTKSIESVKLAAMRPPKLLFASPVVFCIALYIGISNGILSLLIATFSFVYADQYSFDEGQAGLSFLPAGLGMMVGVLSFGSISDFLVRRWKKKQELGSKYQPEIKVTPWLTVPTGLALPIGLFTYGWATEKQLHWIVPMIGVFVFSTGLLGMTITLQNYLVDSYPRHAPAGSAATTVVRSLVGALMPLSGLSLYQRLGLGWGNSLLGALSLILIPISLILYYFGERIRLGSRISVPDQQGNRDEPVR</sequence>
<keyword evidence="2" id="KW-1185">Reference proteome</keyword>
<reference evidence="1" key="1">
    <citation type="submission" date="2021-11" db="EMBL/GenBank/DDBJ databases">
        <title>Fusarium solani-melongenae Genome sequencing and assembly.</title>
        <authorList>
            <person name="Xie S."/>
            <person name="Huang L."/>
            <person name="Zhang X."/>
        </authorList>
    </citation>
    <scope>NUCLEOTIDE SEQUENCE</scope>
    <source>
        <strain evidence="1">CRI 24-3</strain>
    </source>
</reference>
<name>A0ACD3ZJ54_FUSSC</name>
<protein>
    <submittedName>
        <fullName evidence="1">Uncharacterized protein</fullName>
    </submittedName>
</protein>
<proteinExistence type="predicted"/>
<gene>
    <name evidence="1" type="ORF">LCI18_011912</name>
</gene>
<organism evidence="1 2">
    <name type="scientific">Fusarium solani subsp. cucurbitae</name>
    <name type="common">Neocosmosporum cucurbitae</name>
    <dbReference type="NCBI Taxonomy" id="2747967"/>
    <lineage>
        <taxon>Eukaryota</taxon>
        <taxon>Fungi</taxon>
        <taxon>Dikarya</taxon>
        <taxon>Ascomycota</taxon>
        <taxon>Pezizomycotina</taxon>
        <taxon>Sordariomycetes</taxon>
        <taxon>Hypocreomycetidae</taxon>
        <taxon>Hypocreales</taxon>
        <taxon>Nectriaceae</taxon>
        <taxon>Fusarium</taxon>
        <taxon>Fusarium solani species complex</taxon>
    </lineage>
</organism>
<accession>A0ACD3ZJ54</accession>